<gene>
    <name evidence="1" type="ORF">NBEOAGPD_3350</name>
</gene>
<reference evidence="1" key="2">
    <citation type="submission" date="2021-08" db="EMBL/GenBank/DDBJ databases">
        <authorList>
            <person name="Tani A."/>
            <person name="Ola A."/>
            <person name="Ogura Y."/>
            <person name="Katsura K."/>
            <person name="Hayashi T."/>
        </authorList>
    </citation>
    <scope>NUCLEOTIDE SEQUENCE</scope>
    <source>
        <strain evidence="1">NBRC 103626</strain>
    </source>
</reference>
<proteinExistence type="predicted"/>
<dbReference type="EMBL" id="BPQM01000083">
    <property type="protein sequence ID" value="GJD80113.1"/>
    <property type="molecule type" value="Genomic_DNA"/>
</dbReference>
<evidence type="ECO:0000313" key="2">
    <source>
        <dbReference type="Proteomes" id="UP001055108"/>
    </source>
</evidence>
<reference evidence="1" key="1">
    <citation type="journal article" date="2016" name="Front. Microbiol.">
        <title>Genome Sequence of the Piezophilic, Mesophilic Sulfate-Reducing Bacterium Desulfovibrio indicus J2T.</title>
        <authorList>
            <person name="Cao J."/>
            <person name="Maignien L."/>
            <person name="Shao Z."/>
            <person name="Alain K."/>
            <person name="Jebbar M."/>
        </authorList>
    </citation>
    <scope>NUCLEOTIDE SEQUENCE</scope>
    <source>
        <strain evidence="1">NBRC 103626</strain>
    </source>
</reference>
<name>A0AA37HSF5_9HYPH</name>
<comment type="caution">
    <text evidence="1">The sequence shown here is derived from an EMBL/GenBank/DDBJ whole genome shotgun (WGS) entry which is preliminary data.</text>
</comment>
<accession>A0AA37HSF5</accession>
<organism evidence="1 2">
    <name type="scientific">Methylobacterium gregans</name>
    <dbReference type="NCBI Taxonomy" id="374424"/>
    <lineage>
        <taxon>Bacteria</taxon>
        <taxon>Pseudomonadati</taxon>
        <taxon>Pseudomonadota</taxon>
        <taxon>Alphaproteobacteria</taxon>
        <taxon>Hyphomicrobiales</taxon>
        <taxon>Methylobacteriaceae</taxon>
        <taxon>Methylobacterium</taxon>
    </lineage>
</organism>
<protein>
    <submittedName>
        <fullName evidence="1">Uncharacterized protein</fullName>
    </submittedName>
</protein>
<dbReference type="AlphaFoldDB" id="A0AA37HSF5"/>
<sequence>MQTTLLLATAAGLVLVAGALLYAGIRIRRARPGEVSPAPEGNPVAAHRLVGTWQGRQGYAFAVALSKTGPGDIPIDGIAVLAPAGARISVQPADDDRWTRPARRHAVRWRAMAGRRETIVQCRLHLPAAAARAGTQVRIRLTGAPVTGNQTIHVTLTIDL</sequence>
<dbReference type="Proteomes" id="UP001055108">
    <property type="component" value="Unassembled WGS sequence"/>
</dbReference>
<keyword evidence="2" id="KW-1185">Reference proteome</keyword>
<dbReference type="RefSeq" id="WP_238303998.1">
    <property type="nucleotide sequence ID" value="NZ_BPQM01000083.1"/>
</dbReference>
<evidence type="ECO:0000313" key="1">
    <source>
        <dbReference type="EMBL" id="GJD80113.1"/>
    </source>
</evidence>